<comment type="caution">
    <text evidence="1">The sequence shown here is derived from an EMBL/GenBank/DDBJ whole genome shotgun (WGS) entry which is preliminary data.</text>
</comment>
<dbReference type="OrthoDB" id="4851849at2759"/>
<reference evidence="1" key="1">
    <citation type="submission" date="2020-11" db="EMBL/GenBank/DDBJ databases">
        <authorList>
            <consortium name="DOE Joint Genome Institute"/>
            <person name="Ahrendt S."/>
            <person name="Riley R."/>
            <person name="Andreopoulos W."/>
            <person name="Labutti K."/>
            <person name="Pangilinan J."/>
            <person name="Ruiz-Duenas F.J."/>
            <person name="Barrasa J.M."/>
            <person name="Sanchez-Garcia M."/>
            <person name="Camarero S."/>
            <person name="Miyauchi S."/>
            <person name="Serrano A."/>
            <person name="Linde D."/>
            <person name="Babiker R."/>
            <person name="Drula E."/>
            <person name="Ayuso-Fernandez I."/>
            <person name="Pacheco R."/>
            <person name="Padilla G."/>
            <person name="Ferreira P."/>
            <person name="Barriuso J."/>
            <person name="Kellner H."/>
            <person name="Castanera R."/>
            <person name="Alfaro M."/>
            <person name="Ramirez L."/>
            <person name="Pisabarro A.G."/>
            <person name="Kuo A."/>
            <person name="Tritt A."/>
            <person name="Lipzen A."/>
            <person name="He G."/>
            <person name="Yan M."/>
            <person name="Ng V."/>
            <person name="Cullen D."/>
            <person name="Martin F."/>
            <person name="Rosso M.-N."/>
            <person name="Henrissat B."/>
            <person name="Hibbett D."/>
            <person name="Martinez A.T."/>
            <person name="Grigoriev I.V."/>
        </authorList>
    </citation>
    <scope>NUCLEOTIDE SEQUENCE</scope>
    <source>
        <strain evidence="1">ATCC 90797</strain>
    </source>
</reference>
<proteinExistence type="predicted"/>
<dbReference type="EMBL" id="MU154542">
    <property type="protein sequence ID" value="KAF9497729.1"/>
    <property type="molecule type" value="Genomic_DNA"/>
</dbReference>
<dbReference type="Proteomes" id="UP000807025">
    <property type="component" value="Unassembled WGS sequence"/>
</dbReference>
<protein>
    <submittedName>
        <fullName evidence="1">Uncharacterized protein</fullName>
    </submittedName>
</protein>
<gene>
    <name evidence="1" type="ORF">BDN71DRAFT_1504708</name>
</gene>
<dbReference type="AlphaFoldDB" id="A0A9P6A4P0"/>
<evidence type="ECO:0000313" key="2">
    <source>
        <dbReference type="Proteomes" id="UP000807025"/>
    </source>
</evidence>
<sequence length="146" mass="15986">MPLLSPSDSIEEYPRLASELPPTQARCLGFATKLLSRGHHAPHDARDYATFGFCACTCPEESDIGGRRQLVLKKCTFKESCQAYDSGFLLSLFHKAGVPISTPAIVNVLKTSPHMDYSVWDLKQLEIGTDDSKLQLSRLSGPTTAS</sequence>
<evidence type="ECO:0000313" key="1">
    <source>
        <dbReference type="EMBL" id="KAF9497729.1"/>
    </source>
</evidence>
<name>A0A9P6A4P0_PLEER</name>
<organism evidence="1 2">
    <name type="scientific">Pleurotus eryngii</name>
    <name type="common">Boletus of the steppes</name>
    <dbReference type="NCBI Taxonomy" id="5323"/>
    <lineage>
        <taxon>Eukaryota</taxon>
        <taxon>Fungi</taxon>
        <taxon>Dikarya</taxon>
        <taxon>Basidiomycota</taxon>
        <taxon>Agaricomycotina</taxon>
        <taxon>Agaricomycetes</taxon>
        <taxon>Agaricomycetidae</taxon>
        <taxon>Agaricales</taxon>
        <taxon>Pleurotineae</taxon>
        <taxon>Pleurotaceae</taxon>
        <taxon>Pleurotus</taxon>
    </lineage>
</organism>
<accession>A0A9P6A4P0</accession>
<keyword evidence="2" id="KW-1185">Reference proteome</keyword>